<reference evidence="1 2" key="1">
    <citation type="submission" date="2015-01" db="EMBL/GenBank/DDBJ databases">
        <title>Genome Sequencing of Rickettsiales.</title>
        <authorList>
            <person name="Daugherty S.C."/>
            <person name="Su Q."/>
            <person name="Abolude K."/>
            <person name="Beier-Sexton M."/>
            <person name="Carlyon J.A."/>
            <person name="Carter R."/>
            <person name="Day N.P."/>
            <person name="Dumler S.J."/>
            <person name="Dyachenko V."/>
            <person name="Godinez A."/>
            <person name="Kurtti T.J."/>
            <person name="Lichay M."/>
            <person name="Mullins K.E."/>
            <person name="Ott S."/>
            <person name="Pappas-Brown V."/>
            <person name="Paris D.H."/>
            <person name="Patel P."/>
            <person name="Richards A.L."/>
            <person name="Sadzewicz L."/>
            <person name="Sears K."/>
            <person name="Seidman D."/>
            <person name="Sengamalay N."/>
            <person name="Stenos J."/>
            <person name="Tallon L.J."/>
            <person name="Vincent G."/>
            <person name="Fraser C.M."/>
            <person name="Munderloh U."/>
            <person name="Dunning-Hotopp J.C."/>
        </authorList>
    </citation>
    <scope>NUCLEOTIDE SEQUENCE [LARGE SCALE GENOMIC DNA]</scope>
    <source>
        <strain evidence="1 2">CRT53-1</strain>
    </source>
</reference>
<gene>
    <name evidence="1" type="ORF">APHCRT_0958</name>
</gene>
<accession>A0A0F3PZD2</accession>
<dbReference type="AlphaFoldDB" id="A0A0F3PZD2"/>
<dbReference type="PATRIC" id="fig|1359157.3.peg.737"/>
<dbReference type="Proteomes" id="UP000033722">
    <property type="component" value="Unassembled WGS sequence"/>
</dbReference>
<evidence type="ECO:0000313" key="2">
    <source>
        <dbReference type="Proteomes" id="UP000033722"/>
    </source>
</evidence>
<proteinExistence type="predicted"/>
<organism evidence="1 2">
    <name type="scientific">Anaplasma phagocytophilum str. CRT53-1</name>
    <dbReference type="NCBI Taxonomy" id="1359157"/>
    <lineage>
        <taxon>Bacteria</taxon>
        <taxon>Pseudomonadati</taxon>
        <taxon>Pseudomonadota</taxon>
        <taxon>Alphaproteobacteria</taxon>
        <taxon>Rickettsiales</taxon>
        <taxon>Anaplasmataceae</taxon>
        <taxon>Anaplasma</taxon>
        <taxon>phagocytophilum group</taxon>
    </lineage>
</organism>
<sequence length="479" mass="52009">MFSGNAMHRNGIVGNYVAGYRSTYDRLISGLKNRDLSYFAILKALLCILDQAAESVERTQSFVGKVGAGTSVNAVHLALSQKRLLSSIESIVAIIESSTEDAHKEKRAIQFLKRRGDALIMQCLQALSHLDQSRHAINPFAEQSPDIVCHVSDAVTKLVDAIATLSRANAYVTTGKVEESAATTDTKRRIVRYINTACCAISSMSDTSISQLVTESNGRCTESEIQTMAYHLLVEAASISSLIRDEEKETNRKSALHAFSTAASILQRMVRHLVPNSTDTQLCKIVQISIERAFEEHERNAAGVCINDDVFGSGCNLSIMLLEAVSTMHAVHTSFNTTPTVIEGDIENCKRTILCVGEKLQAALSVLRGRSLTDVKSLGDANVFSHITGILADAQSLLEAIDVRLFPNPTLHGELLNNVRKTLCEAAAICIKQQCAGNPEYSVPTELDCANPRAWGFPSTKFAAVATSLVGDFIGCRIM</sequence>
<protein>
    <submittedName>
        <fullName evidence="1">Uncharacterized protein</fullName>
    </submittedName>
</protein>
<comment type="caution">
    <text evidence="1">The sequence shown here is derived from an EMBL/GenBank/DDBJ whole genome shotgun (WGS) entry which is preliminary data.</text>
</comment>
<dbReference type="EMBL" id="LAOD01000021">
    <property type="protein sequence ID" value="KJV85740.1"/>
    <property type="molecule type" value="Genomic_DNA"/>
</dbReference>
<name>A0A0F3PZD2_ANAPH</name>
<evidence type="ECO:0000313" key="1">
    <source>
        <dbReference type="EMBL" id="KJV85740.1"/>
    </source>
</evidence>